<comment type="caution">
    <text evidence="2">The sequence shown here is derived from an EMBL/GenBank/DDBJ whole genome shotgun (WGS) entry which is preliminary data.</text>
</comment>
<proteinExistence type="predicted"/>
<evidence type="ECO:0000313" key="3">
    <source>
        <dbReference type="Proteomes" id="UP001054945"/>
    </source>
</evidence>
<name>A0AAV4SE08_CAEEX</name>
<dbReference type="AlphaFoldDB" id="A0AAV4SE08"/>
<feature type="transmembrane region" description="Helical" evidence="1">
    <location>
        <begin position="50"/>
        <end position="70"/>
    </location>
</feature>
<organism evidence="2 3">
    <name type="scientific">Caerostris extrusa</name>
    <name type="common">Bark spider</name>
    <name type="synonym">Caerostris bankana</name>
    <dbReference type="NCBI Taxonomy" id="172846"/>
    <lineage>
        <taxon>Eukaryota</taxon>
        <taxon>Metazoa</taxon>
        <taxon>Ecdysozoa</taxon>
        <taxon>Arthropoda</taxon>
        <taxon>Chelicerata</taxon>
        <taxon>Arachnida</taxon>
        <taxon>Araneae</taxon>
        <taxon>Araneomorphae</taxon>
        <taxon>Entelegynae</taxon>
        <taxon>Araneoidea</taxon>
        <taxon>Araneidae</taxon>
        <taxon>Caerostris</taxon>
    </lineage>
</organism>
<dbReference type="EMBL" id="BPLR01009533">
    <property type="protein sequence ID" value="GIY32693.1"/>
    <property type="molecule type" value="Genomic_DNA"/>
</dbReference>
<keyword evidence="1" id="KW-0472">Membrane</keyword>
<evidence type="ECO:0000256" key="1">
    <source>
        <dbReference type="SAM" id="Phobius"/>
    </source>
</evidence>
<keyword evidence="1" id="KW-1133">Transmembrane helix</keyword>
<evidence type="ECO:0000313" key="2">
    <source>
        <dbReference type="EMBL" id="GIY32693.1"/>
    </source>
</evidence>
<protein>
    <submittedName>
        <fullName evidence="2">Uncharacterized protein</fullName>
    </submittedName>
</protein>
<gene>
    <name evidence="2" type="ORF">CEXT_426991</name>
</gene>
<dbReference type="Proteomes" id="UP001054945">
    <property type="component" value="Unassembled WGS sequence"/>
</dbReference>
<keyword evidence="3" id="KW-1185">Reference proteome</keyword>
<reference evidence="2 3" key="1">
    <citation type="submission" date="2021-06" db="EMBL/GenBank/DDBJ databases">
        <title>Caerostris extrusa draft genome.</title>
        <authorList>
            <person name="Kono N."/>
            <person name="Arakawa K."/>
        </authorList>
    </citation>
    <scope>NUCLEOTIDE SEQUENCE [LARGE SCALE GENOMIC DNA]</scope>
</reference>
<keyword evidence="1" id="KW-0812">Transmembrane</keyword>
<sequence>MAGHSLETAVFHWLPEGWGSGVDSEGNHSSLLRMQKVILDGGGGMGGLEMVSFGILGAFFHRVSLLCRFFNWRWRWRCCFNSAG</sequence>
<accession>A0AAV4SE08</accession>